<keyword evidence="5 8" id="KW-0963">Cytoplasm</keyword>
<dbReference type="GO" id="GO:0006508">
    <property type="term" value="P:proteolysis"/>
    <property type="evidence" value="ECO:0007669"/>
    <property type="project" value="UniProtKB-KW"/>
</dbReference>
<accession>A0A2H0RL05</accession>
<dbReference type="Pfam" id="PF00561">
    <property type="entry name" value="Abhydrolase_1"/>
    <property type="match status" value="1"/>
</dbReference>
<evidence type="ECO:0000256" key="10">
    <source>
        <dbReference type="RuleBase" id="RU003421"/>
    </source>
</evidence>
<dbReference type="Proteomes" id="UP000230833">
    <property type="component" value="Unassembled WGS sequence"/>
</dbReference>
<dbReference type="PIRSF" id="PIRSF006431">
    <property type="entry name" value="Pept_S33"/>
    <property type="match status" value="1"/>
</dbReference>
<evidence type="ECO:0000256" key="9">
    <source>
        <dbReference type="PIRSR" id="PIRSR006431-1"/>
    </source>
</evidence>
<organism evidence="12 13">
    <name type="scientific">Candidatus Vogelbacteria bacterium CG10_big_fil_rev_8_21_14_0_10_45_14</name>
    <dbReference type="NCBI Taxonomy" id="1975042"/>
    <lineage>
        <taxon>Bacteria</taxon>
        <taxon>Candidatus Vogeliibacteriota</taxon>
    </lineage>
</organism>
<dbReference type="SUPFAM" id="SSF53474">
    <property type="entry name" value="alpha/beta-Hydrolases"/>
    <property type="match status" value="1"/>
</dbReference>
<evidence type="ECO:0000256" key="2">
    <source>
        <dbReference type="ARBA" id="ARBA00004496"/>
    </source>
</evidence>
<comment type="similarity">
    <text evidence="3 8 10">Belongs to the peptidase S33 family.</text>
</comment>
<evidence type="ECO:0000313" key="13">
    <source>
        <dbReference type="Proteomes" id="UP000230833"/>
    </source>
</evidence>
<dbReference type="NCBIfam" id="TIGR01249">
    <property type="entry name" value="pro_imino_pep_1"/>
    <property type="match status" value="1"/>
</dbReference>
<evidence type="ECO:0000313" key="12">
    <source>
        <dbReference type="EMBL" id="PIR47219.1"/>
    </source>
</evidence>
<evidence type="ECO:0000256" key="7">
    <source>
        <dbReference type="ARBA" id="ARBA00022801"/>
    </source>
</evidence>
<evidence type="ECO:0000256" key="3">
    <source>
        <dbReference type="ARBA" id="ARBA00010088"/>
    </source>
</evidence>
<dbReference type="PANTHER" id="PTHR43722">
    <property type="entry name" value="PROLINE IMINOPEPTIDASE"/>
    <property type="match status" value="1"/>
</dbReference>
<evidence type="ECO:0000256" key="5">
    <source>
        <dbReference type="ARBA" id="ARBA00022490"/>
    </source>
</evidence>
<dbReference type="PANTHER" id="PTHR43722:SF1">
    <property type="entry name" value="PROLINE IMINOPEPTIDASE"/>
    <property type="match status" value="1"/>
</dbReference>
<gene>
    <name evidence="12" type="primary">pip</name>
    <name evidence="12" type="ORF">COV07_00260</name>
</gene>
<dbReference type="InterPro" id="IPR000073">
    <property type="entry name" value="AB_hydrolase_1"/>
</dbReference>
<comment type="subcellular location">
    <subcellularLocation>
        <location evidence="2 8">Cytoplasm</location>
    </subcellularLocation>
</comment>
<dbReference type="Gene3D" id="3.40.50.1820">
    <property type="entry name" value="alpha/beta hydrolase"/>
    <property type="match status" value="1"/>
</dbReference>
<feature type="active site" evidence="9">
    <location>
        <position position="262"/>
    </location>
</feature>
<evidence type="ECO:0000256" key="4">
    <source>
        <dbReference type="ARBA" id="ARBA00022438"/>
    </source>
</evidence>
<comment type="caution">
    <text evidence="12">The sequence shown here is derived from an EMBL/GenBank/DDBJ whole genome shotgun (WGS) entry which is preliminary data.</text>
</comment>
<evidence type="ECO:0000256" key="8">
    <source>
        <dbReference type="PIRNR" id="PIRNR006431"/>
    </source>
</evidence>
<sequence length="319" mass="35789">MKSQQEGHLKVGDGHEVYYAVYGNMEGKAIITIHGGPGSMSKSKYLKCFDLSKHKVILFDQRGCGKSTPQGEVKGNTTQNLISDMECLREHLEIEKWYVSGGSWGSTLALIYAESHADRVLGLLLCSIWLARDVDDRWSFVGGGGVDKFYPDVWERRMEFLRIYGASPENAAPTLLGRMENGDEETKRDIAAGVANWESNLFSPMESVCYLDADDMDEGDISSTKIFLHYQANSYFLDQNQILRDADKIKHIPTVMAHGRYDVLCPMDAVWELSKRLTNSRLVILPSSGHNISAEGELTRNMAYAKLLEDTGDDTPFKR</sequence>
<keyword evidence="7 8" id="KW-0378">Hydrolase</keyword>
<dbReference type="GO" id="GO:0004177">
    <property type="term" value="F:aminopeptidase activity"/>
    <property type="evidence" value="ECO:0007669"/>
    <property type="project" value="UniProtKB-UniRule"/>
</dbReference>
<reference evidence="12 13" key="1">
    <citation type="submission" date="2017-09" db="EMBL/GenBank/DDBJ databases">
        <title>Depth-based differentiation of microbial function through sediment-hosted aquifers and enrichment of novel symbionts in the deep terrestrial subsurface.</title>
        <authorList>
            <person name="Probst A.J."/>
            <person name="Ladd B."/>
            <person name="Jarett J.K."/>
            <person name="Geller-Mcgrath D.E."/>
            <person name="Sieber C.M."/>
            <person name="Emerson J.B."/>
            <person name="Anantharaman K."/>
            <person name="Thomas B.C."/>
            <person name="Malmstrom R."/>
            <person name="Stieglmeier M."/>
            <person name="Klingl A."/>
            <person name="Woyke T."/>
            <person name="Ryan C.M."/>
            <person name="Banfield J.F."/>
        </authorList>
    </citation>
    <scope>NUCLEOTIDE SEQUENCE [LARGE SCALE GENOMIC DNA]</scope>
    <source>
        <strain evidence="12">CG10_big_fil_rev_8_21_14_0_10_45_14</strain>
    </source>
</reference>
<feature type="active site" description="Proton donor" evidence="9">
    <location>
        <position position="290"/>
    </location>
</feature>
<name>A0A2H0RL05_9BACT</name>
<evidence type="ECO:0000256" key="1">
    <source>
        <dbReference type="ARBA" id="ARBA00001585"/>
    </source>
</evidence>
<evidence type="ECO:0000256" key="6">
    <source>
        <dbReference type="ARBA" id="ARBA00022670"/>
    </source>
</evidence>
<evidence type="ECO:0000259" key="11">
    <source>
        <dbReference type="Pfam" id="PF00561"/>
    </source>
</evidence>
<dbReference type="GO" id="GO:0005737">
    <property type="term" value="C:cytoplasm"/>
    <property type="evidence" value="ECO:0007669"/>
    <property type="project" value="UniProtKB-SubCell"/>
</dbReference>
<feature type="active site" description="Nucleophile" evidence="9">
    <location>
        <position position="103"/>
    </location>
</feature>
<protein>
    <recommendedName>
        <fullName evidence="8 10">Proline iminopeptidase</fullName>
        <shortName evidence="8">PIP</shortName>
        <ecNumber evidence="8 10">3.4.11.5</ecNumber>
    </recommendedName>
    <alternativeName>
        <fullName evidence="8">Prolyl aminopeptidase</fullName>
    </alternativeName>
</protein>
<dbReference type="InterPro" id="IPR002410">
    <property type="entry name" value="Peptidase_S33"/>
</dbReference>
<comment type="catalytic activity">
    <reaction evidence="1 8 10">
        <text>Release of N-terminal proline from a peptide.</text>
        <dbReference type="EC" id="3.4.11.5"/>
    </reaction>
</comment>
<dbReference type="EMBL" id="PCYL01000003">
    <property type="protein sequence ID" value="PIR47219.1"/>
    <property type="molecule type" value="Genomic_DNA"/>
</dbReference>
<dbReference type="InterPro" id="IPR005944">
    <property type="entry name" value="Pro_iminopeptidase"/>
</dbReference>
<proteinExistence type="inferred from homology"/>
<feature type="domain" description="AB hydrolase-1" evidence="11">
    <location>
        <begin position="29"/>
        <end position="296"/>
    </location>
</feature>
<dbReference type="EC" id="3.4.11.5" evidence="8 10"/>
<dbReference type="PRINTS" id="PR00793">
    <property type="entry name" value="PROAMNOPTASE"/>
</dbReference>
<dbReference type="InterPro" id="IPR029058">
    <property type="entry name" value="AB_hydrolase_fold"/>
</dbReference>
<keyword evidence="4 8" id="KW-0031">Aminopeptidase</keyword>
<keyword evidence="6 8" id="KW-0645">Protease</keyword>
<dbReference type="AlphaFoldDB" id="A0A2H0RL05"/>